<feature type="compositionally biased region" description="Low complexity" evidence="1">
    <location>
        <begin position="124"/>
        <end position="133"/>
    </location>
</feature>
<name>A0A3A9ZLG4_9ACTN</name>
<protein>
    <submittedName>
        <fullName evidence="3">Uncharacterized protein</fullName>
    </submittedName>
</protein>
<dbReference type="PRINTS" id="PR01217">
    <property type="entry name" value="PRICHEXTENSN"/>
</dbReference>
<feature type="compositionally biased region" description="Pro residues" evidence="1">
    <location>
        <begin position="43"/>
        <end position="63"/>
    </location>
</feature>
<dbReference type="Proteomes" id="UP000281726">
    <property type="component" value="Unassembled WGS sequence"/>
</dbReference>
<evidence type="ECO:0000313" key="4">
    <source>
        <dbReference type="Proteomes" id="UP000281726"/>
    </source>
</evidence>
<accession>A0A3A9ZLG4</accession>
<feature type="compositionally biased region" description="Pro residues" evidence="1">
    <location>
        <begin position="1"/>
        <end position="11"/>
    </location>
</feature>
<reference evidence="3 4" key="1">
    <citation type="journal article" date="2004" name="Syst. Appl. Microbiol.">
        <title>Cryptoendolithic actinomycetes from antarctic sandstone rock samples: Micromonospora endolithica sp. nov. and two isolates related to Micromonospora coerulea Jensen 1932.</title>
        <authorList>
            <person name="Hirsch P."/>
            <person name="Mevs U."/>
            <person name="Kroppenstedt R.M."/>
            <person name="Schumann P."/>
            <person name="Stackebrandt E."/>
        </authorList>
    </citation>
    <scope>NUCLEOTIDE SEQUENCE [LARGE SCALE GENOMIC DNA]</scope>
    <source>
        <strain evidence="3 4">JCM 12677</strain>
    </source>
</reference>
<comment type="caution">
    <text evidence="3">The sequence shown here is derived from an EMBL/GenBank/DDBJ whole genome shotgun (WGS) entry which is preliminary data.</text>
</comment>
<evidence type="ECO:0000256" key="2">
    <source>
        <dbReference type="SAM" id="Phobius"/>
    </source>
</evidence>
<keyword evidence="4" id="KW-1185">Reference proteome</keyword>
<feature type="region of interest" description="Disordered" evidence="1">
    <location>
        <begin position="177"/>
        <end position="233"/>
    </location>
</feature>
<evidence type="ECO:0000256" key="1">
    <source>
        <dbReference type="SAM" id="MobiDB-lite"/>
    </source>
</evidence>
<feature type="compositionally biased region" description="Pro residues" evidence="1">
    <location>
        <begin position="111"/>
        <end position="123"/>
    </location>
</feature>
<sequence length="364" mass="36986">MSSPPVDPWSGPPDRGAPPGHHPYGGPSGPPPGPFDPAARPASPAPSWPGAPAPGHQPAPTTPWPAAGQQDNQPTPPAWPGTPQPWGAPARPEDQSTQVQPRISAGAYPGGFPPPPSSGPPAAFPAGQPYAGQPYGGPPPAKRSRMPLILSLALAGLLVFCVGGGGLAYVALSGDDDEPTTVTTASPAPVTSPSEGDPAAPAQEPSEEPSAEPRIRLVTPKSLGGRPKSTDPELKALADDMVRDLKSTVRSESGAVGAFYGSAEKENIVMVVGASGFILDPQKELNDAVKGVSADLSVRKMATVKPGPLGGLAKCGEGESSDIPLGVCVWADQGSVGMIVMFFSSGADARSEFVAIRGQIEKRS</sequence>
<feature type="compositionally biased region" description="Pro residues" evidence="1">
    <location>
        <begin position="74"/>
        <end position="83"/>
    </location>
</feature>
<dbReference type="EMBL" id="RBAK01000002">
    <property type="protein sequence ID" value="RKN49138.1"/>
    <property type="molecule type" value="Genomic_DNA"/>
</dbReference>
<keyword evidence="2" id="KW-0812">Transmembrane</keyword>
<keyword evidence="2" id="KW-0472">Membrane</keyword>
<evidence type="ECO:0000313" key="3">
    <source>
        <dbReference type="EMBL" id="RKN49138.1"/>
    </source>
</evidence>
<proteinExistence type="predicted"/>
<feature type="compositionally biased region" description="Low complexity" evidence="1">
    <location>
        <begin position="180"/>
        <end position="204"/>
    </location>
</feature>
<feature type="transmembrane region" description="Helical" evidence="2">
    <location>
        <begin position="148"/>
        <end position="172"/>
    </location>
</feature>
<dbReference type="OrthoDB" id="3868477at2"/>
<organism evidence="3 4">
    <name type="scientific">Micromonospora endolithica</name>
    <dbReference type="NCBI Taxonomy" id="230091"/>
    <lineage>
        <taxon>Bacteria</taxon>
        <taxon>Bacillati</taxon>
        <taxon>Actinomycetota</taxon>
        <taxon>Actinomycetes</taxon>
        <taxon>Micromonosporales</taxon>
        <taxon>Micromonosporaceae</taxon>
        <taxon>Micromonospora</taxon>
    </lineage>
</organism>
<keyword evidence="2" id="KW-1133">Transmembrane helix</keyword>
<feature type="region of interest" description="Disordered" evidence="1">
    <location>
        <begin position="1"/>
        <end position="141"/>
    </location>
</feature>
<dbReference type="AlphaFoldDB" id="A0A3A9ZLG4"/>
<gene>
    <name evidence="3" type="ORF">D7223_06370</name>
</gene>